<dbReference type="VEuPathDB" id="FungiDB:Z520_12339"/>
<dbReference type="PRINTS" id="PR00081">
    <property type="entry name" value="GDHRDH"/>
</dbReference>
<dbReference type="GO" id="GO:0004316">
    <property type="term" value="F:3-oxoacyl-[acyl-carrier-protein] reductase (NADPH) activity"/>
    <property type="evidence" value="ECO:0007669"/>
    <property type="project" value="UniProtKB-EC"/>
</dbReference>
<dbReference type="Gene3D" id="3.40.50.720">
    <property type="entry name" value="NAD(P)-binding Rossmann-like Domain"/>
    <property type="match status" value="1"/>
</dbReference>
<dbReference type="SUPFAM" id="SSF51735">
    <property type="entry name" value="NAD(P)-binding Rossmann-fold domains"/>
    <property type="match status" value="1"/>
</dbReference>
<dbReference type="PROSITE" id="PS00061">
    <property type="entry name" value="ADH_SHORT"/>
    <property type="match status" value="1"/>
</dbReference>
<sequence length="105" mass="11195">MDAFEAIHNLKDTTWERVMSVNTTVPMRLMRATLTTGGMLEQKSGRIMNVASEAGISGAAAGIAYTASKHAVIGMTKNAAFRYRHDGIRCNAICPGGVATIRPAI</sequence>
<evidence type="ECO:0000313" key="5">
    <source>
        <dbReference type="EMBL" id="KIX91950.1"/>
    </source>
</evidence>
<dbReference type="EMBL" id="KN848115">
    <property type="protein sequence ID" value="KIX91950.1"/>
    <property type="molecule type" value="Genomic_DNA"/>
</dbReference>
<dbReference type="Proteomes" id="UP000053411">
    <property type="component" value="Unassembled WGS sequence"/>
</dbReference>
<dbReference type="GeneID" id="27718085"/>
<comment type="catalytic activity">
    <reaction evidence="4">
        <text>a (3R)-hydroxyacyl-[ACP] + NADP(+) = a 3-oxoacyl-[ACP] + NADPH + H(+)</text>
        <dbReference type="Rhea" id="RHEA:17397"/>
        <dbReference type="Rhea" id="RHEA-COMP:9916"/>
        <dbReference type="Rhea" id="RHEA-COMP:9945"/>
        <dbReference type="ChEBI" id="CHEBI:15378"/>
        <dbReference type="ChEBI" id="CHEBI:57783"/>
        <dbReference type="ChEBI" id="CHEBI:58349"/>
        <dbReference type="ChEBI" id="CHEBI:78776"/>
        <dbReference type="ChEBI" id="CHEBI:78827"/>
        <dbReference type="EC" id="1.1.1.100"/>
    </reaction>
</comment>
<comment type="similarity">
    <text evidence="1">Belongs to the short-chain dehydrogenases/reductases (SDR) family.</text>
</comment>
<evidence type="ECO:0000256" key="1">
    <source>
        <dbReference type="ARBA" id="ARBA00006484"/>
    </source>
</evidence>
<dbReference type="EC" id="1.1.1.100" evidence="2"/>
<dbReference type="GO" id="GO:0032787">
    <property type="term" value="P:monocarboxylic acid metabolic process"/>
    <property type="evidence" value="ECO:0007669"/>
    <property type="project" value="UniProtKB-ARBA"/>
</dbReference>
<gene>
    <name evidence="5" type="ORF">Z520_12339</name>
</gene>
<reference evidence="5 6" key="1">
    <citation type="submission" date="2015-01" db="EMBL/GenBank/DDBJ databases">
        <title>The Genome Sequence of Fonsecaea multimorphosa CBS 102226.</title>
        <authorList>
            <consortium name="The Broad Institute Genomics Platform"/>
            <person name="Cuomo C."/>
            <person name="de Hoog S."/>
            <person name="Gorbushina A."/>
            <person name="Stielow B."/>
            <person name="Teixiera M."/>
            <person name="Abouelleil A."/>
            <person name="Chapman S.B."/>
            <person name="Priest M."/>
            <person name="Young S.K."/>
            <person name="Wortman J."/>
            <person name="Nusbaum C."/>
            <person name="Birren B."/>
        </authorList>
    </citation>
    <scope>NUCLEOTIDE SEQUENCE [LARGE SCALE GENOMIC DNA]</scope>
    <source>
        <strain evidence="5 6">CBS 102226</strain>
    </source>
</reference>
<dbReference type="Pfam" id="PF00106">
    <property type="entry name" value="adh_short"/>
    <property type="match status" value="1"/>
</dbReference>
<keyword evidence="3" id="KW-0521">NADP</keyword>
<dbReference type="STRING" id="1442371.A0A0D2GR25"/>
<dbReference type="AlphaFoldDB" id="A0A0D2GR25"/>
<dbReference type="CDD" id="cd05233">
    <property type="entry name" value="SDR_c"/>
    <property type="match status" value="1"/>
</dbReference>
<dbReference type="RefSeq" id="XP_016626073.1">
    <property type="nucleotide sequence ID" value="XM_016782825.1"/>
</dbReference>
<evidence type="ECO:0000256" key="2">
    <source>
        <dbReference type="ARBA" id="ARBA00012948"/>
    </source>
</evidence>
<evidence type="ECO:0000256" key="3">
    <source>
        <dbReference type="ARBA" id="ARBA00022857"/>
    </source>
</evidence>
<dbReference type="PANTHER" id="PTHR42879">
    <property type="entry name" value="3-OXOACYL-(ACYL-CARRIER-PROTEIN) REDUCTASE"/>
    <property type="match status" value="1"/>
</dbReference>
<dbReference type="InterPro" id="IPR020904">
    <property type="entry name" value="Sc_DH/Rdtase_CS"/>
</dbReference>
<proteinExistence type="inferred from homology"/>
<dbReference type="PANTHER" id="PTHR42879:SF2">
    <property type="entry name" value="3-OXOACYL-[ACYL-CARRIER-PROTEIN] REDUCTASE FABG"/>
    <property type="match status" value="1"/>
</dbReference>
<dbReference type="InterPro" id="IPR036291">
    <property type="entry name" value="NAD(P)-bd_dom_sf"/>
</dbReference>
<evidence type="ECO:0000313" key="6">
    <source>
        <dbReference type="Proteomes" id="UP000053411"/>
    </source>
</evidence>
<evidence type="ECO:0000256" key="4">
    <source>
        <dbReference type="ARBA" id="ARBA00048508"/>
    </source>
</evidence>
<dbReference type="InterPro" id="IPR050259">
    <property type="entry name" value="SDR"/>
</dbReference>
<dbReference type="InterPro" id="IPR002347">
    <property type="entry name" value="SDR_fam"/>
</dbReference>
<accession>A0A0D2GR25</accession>
<protein>
    <recommendedName>
        <fullName evidence="2">3-oxoacyl-[acyl-carrier-protein] reductase</fullName>
        <ecNumber evidence="2">1.1.1.100</ecNumber>
    </recommendedName>
</protein>
<organism evidence="5 6">
    <name type="scientific">Fonsecaea multimorphosa CBS 102226</name>
    <dbReference type="NCBI Taxonomy" id="1442371"/>
    <lineage>
        <taxon>Eukaryota</taxon>
        <taxon>Fungi</taxon>
        <taxon>Dikarya</taxon>
        <taxon>Ascomycota</taxon>
        <taxon>Pezizomycotina</taxon>
        <taxon>Eurotiomycetes</taxon>
        <taxon>Chaetothyriomycetidae</taxon>
        <taxon>Chaetothyriales</taxon>
        <taxon>Herpotrichiellaceae</taxon>
        <taxon>Fonsecaea</taxon>
    </lineage>
</organism>
<keyword evidence="6" id="KW-1185">Reference proteome</keyword>
<name>A0A0D2GR25_9EURO</name>
<dbReference type="OrthoDB" id="37659at2759"/>